<keyword evidence="1" id="KW-0732">Signal</keyword>
<feature type="signal peptide" evidence="1">
    <location>
        <begin position="1"/>
        <end position="19"/>
    </location>
</feature>
<comment type="caution">
    <text evidence="2">The sequence shown here is derived from an EMBL/GenBank/DDBJ whole genome shotgun (WGS) entry which is preliminary data.</text>
</comment>
<organism evidence="2 3">
    <name type="scientific">Myxococcus xanthus</name>
    <dbReference type="NCBI Taxonomy" id="34"/>
    <lineage>
        <taxon>Bacteria</taxon>
        <taxon>Pseudomonadati</taxon>
        <taxon>Myxococcota</taxon>
        <taxon>Myxococcia</taxon>
        <taxon>Myxococcales</taxon>
        <taxon>Cystobacterineae</taxon>
        <taxon>Myxococcaceae</taxon>
        <taxon>Myxococcus</taxon>
    </lineage>
</organism>
<protein>
    <submittedName>
        <fullName evidence="2">Trypsin-like peptidase domain-containing protein</fullName>
    </submittedName>
</protein>
<sequence length="207" mass="21639">MSRLPPLLLLLCLLPFASAAAEADKPSRADLQRVLERHGRSVVHVKGPRDAGPGVFVGSAGQVLTSVTPVGARFTGLNAATVEHDGKTLPARVVMANQDLQIAVLAAPDGAYPAAPVKVLRDGDSLDGRWLVGVLPAKKGQPARPVPARARAAQAPFYDVPLALPAGSPVFDAEARLVAVVVKKHRRGCRVLPLSAVKVELASVDMP</sequence>
<evidence type="ECO:0000313" key="2">
    <source>
        <dbReference type="EMBL" id="NOJ77672.1"/>
    </source>
</evidence>
<dbReference type="AlphaFoldDB" id="A0A7Y4IE89"/>
<dbReference type="SUPFAM" id="SSF50494">
    <property type="entry name" value="Trypsin-like serine proteases"/>
    <property type="match status" value="1"/>
</dbReference>
<dbReference type="Proteomes" id="UP000533080">
    <property type="component" value="Unassembled WGS sequence"/>
</dbReference>
<accession>A0A7Y4IE89</accession>
<reference evidence="2 3" key="1">
    <citation type="submission" date="2020-05" db="EMBL/GenBank/DDBJ databases">
        <authorList>
            <person name="Whitworth D."/>
        </authorList>
    </citation>
    <scope>NUCLEOTIDE SEQUENCE [LARGE SCALE GENOMIC DNA]</scope>
    <source>
        <strain evidence="2 3">AM005</strain>
    </source>
</reference>
<dbReference type="RefSeq" id="WP_171440150.1">
    <property type="nucleotide sequence ID" value="NZ_JABFNS010000124.1"/>
</dbReference>
<dbReference type="InterPro" id="IPR043504">
    <property type="entry name" value="Peptidase_S1_PA_chymotrypsin"/>
</dbReference>
<proteinExistence type="predicted"/>
<feature type="chain" id="PRO_5031351964" evidence="1">
    <location>
        <begin position="20"/>
        <end position="207"/>
    </location>
</feature>
<dbReference type="InterPro" id="IPR009003">
    <property type="entry name" value="Peptidase_S1_PA"/>
</dbReference>
<gene>
    <name evidence="2" type="ORF">HNV28_04835</name>
</gene>
<name>A0A7Y4IE89_MYXXA</name>
<dbReference type="EMBL" id="JABFNT010000011">
    <property type="protein sequence ID" value="NOJ77672.1"/>
    <property type="molecule type" value="Genomic_DNA"/>
</dbReference>
<evidence type="ECO:0000256" key="1">
    <source>
        <dbReference type="SAM" id="SignalP"/>
    </source>
</evidence>
<evidence type="ECO:0000313" key="3">
    <source>
        <dbReference type="Proteomes" id="UP000533080"/>
    </source>
</evidence>
<dbReference type="Gene3D" id="2.40.10.10">
    <property type="entry name" value="Trypsin-like serine proteases"/>
    <property type="match status" value="1"/>
</dbReference>